<evidence type="ECO:0000313" key="11">
    <source>
        <dbReference type="EMBL" id="KZV88061.1"/>
    </source>
</evidence>
<dbReference type="Gene3D" id="3.20.100.10">
    <property type="entry name" value="mRNA triphosphatase Cet1-like"/>
    <property type="match status" value="1"/>
</dbReference>
<evidence type="ECO:0000259" key="10">
    <source>
        <dbReference type="Pfam" id="PF02940"/>
    </source>
</evidence>
<dbReference type="OrthoDB" id="272147at2759"/>
<dbReference type="GO" id="GO:0004651">
    <property type="term" value="F:polynucleotide 5'-phosphatase activity"/>
    <property type="evidence" value="ECO:0007669"/>
    <property type="project" value="UniProtKB-UniRule"/>
</dbReference>
<dbReference type="Proteomes" id="UP000077266">
    <property type="component" value="Unassembled WGS sequence"/>
</dbReference>
<feature type="region of interest" description="Disordered" evidence="9">
    <location>
        <begin position="1"/>
        <end position="44"/>
    </location>
</feature>
<dbReference type="Pfam" id="PF02940">
    <property type="entry name" value="mRNA_triPase"/>
    <property type="match status" value="1"/>
</dbReference>
<keyword evidence="8" id="KW-0506">mRNA capping</keyword>
<evidence type="ECO:0000256" key="8">
    <source>
        <dbReference type="RuleBase" id="RU367053"/>
    </source>
</evidence>
<dbReference type="EC" id="3.6.1.74" evidence="8"/>
<protein>
    <recommendedName>
        <fullName evidence="8">mRNA-capping enzyme subunit beta</fullName>
        <ecNumber evidence="8">3.6.1.74</ecNumber>
    </recommendedName>
    <alternativeName>
        <fullName evidence="8">mRNA 5'-phosphatase</fullName>
    </alternativeName>
    <alternativeName>
        <fullName evidence="8">mRNA 5'-triphosphate monophosphatase</fullName>
    </alternativeName>
</protein>
<dbReference type="CDD" id="cd07470">
    <property type="entry name" value="CYTH-like_mRNA_RTPase"/>
    <property type="match status" value="1"/>
</dbReference>
<evidence type="ECO:0000256" key="4">
    <source>
        <dbReference type="ARBA" id="ARBA00022664"/>
    </source>
</evidence>
<dbReference type="AlphaFoldDB" id="A0A165EZL9"/>
<dbReference type="SUPFAM" id="SSF55154">
    <property type="entry name" value="CYTH-like phosphatases"/>
    <property type="match status" value="1"/>
</dbReference>
<dbReference type="FunCoup" id="A0A165EZL9">
    <property type="interactions" value="46"/>
</dbReference>
<comment type="cofactor">
    <cofactor evidence="1 8">
        <name>Mg(2+)</name>
        <dbReference type="ChEBI" id="CHEBI:18420"/>
    </cofactor>
</comment>
<dbReference type="GO" id="GO:0006370">
    <property type="term" value="P:7-methylguanosine mRNA capping"/>
    <property type="evidence" value="ECO:0007669"/>
    <property type="project" value="UniProtKB-UniRule"/>
</dbReference>
<dbReference type="STRING" id="1314781.A0A165EZL9"/>
<dbReference type="InterPro" id="IPR037009">
    <property type="entry name" value="mRNA_triPase_Cet1_sf"/>
</dbReference>
<comment type="similarity">
    <text evidence="3 8">Belongs to the fungal TPase family.</text>
</comment>
<evidence type="ECO:0000256" key="6">
    <source>
        <dbReference type="ARBA" id="ARBA00023242"/>
    </source>
</evidence>
<keyword evidence="6 8" id="KW-0539">Nucleus</keyword>
<comment type="catalytic activity">
    <reaction evidence="7">
        <text>a 5'-end triphospho-ribonucleoside in mRNA + H2O = a 5'-end diphospho-ribonucleoside in mRNA + phosphate + H(+)</text>
        <dbReference type="Rhea" id="RHEA:67004"/>
        <dbReference type="Rhea" id="RHEA-COMP:17164"/>
        <dbReference type="Rhea" id="RHEA-COMP:17165"/>
        <dbReference type="ChEBI" id="CHEBI:15377"/>
        <dbReference type="ChEBI" id="CHEBI:15378"/>
        <dbReference type="ChEBI" id="CHEBI:43474"/>
        <dbReference type="ChEBI" id="CHEBI:167616"/>
        <dbReference type="ChEBI" id="CHEBI:167618"/>
        <dbReference type="EC" id="3.6.1.74"/>
    </reaction>
    <physiologicalReaction direction="left-to-right" evidence="7">
        <dbReference type="Rhea" id="RHEA:67005"/>
    </physiologicalReaction>
</comment>
<evidence type="ECO:0000256" key="1">
    <source>
        <dbReference type="ARBA" id="ARBA00001946"/>
    </source>
</evidence>
<dbReference type="PANTHER" id="PTHR28118:SF1">
    <property type="entry name" value="POLYNUCLEOTIDE 5'-TRIPHOSPHATASE CTL1-RELATED"/>
    <property type="match status" value="1"/>
</dbReference>
<dbReference type="EMBL" id="KV426108">
    <property type="protein sequence ID" value="KZV88061.1"/>
    <property type="molecule type" value="Genomic_DNA"/>
</dbReference>
<feature type="domain" description="mRNA triphosphatase Cet1-like" evidence="10">
    <location>
        <begin position="60"/>
        <end position="267"/>
    </location>
</feature>
<accession>A0A165EZL9</accession>
<dbReference type="InterPro" id="IPR033469">
    <property type="entry name" value="CYTH-like_dom_sf"/>
</dbReference>
<gene>
    <name evidence="11" type="ORF">EXIGLDRAFT_773029</name>
</gene>
<evidence type="ECO:0000256" key="9">
    <source>
        <dbReference type="SAM" id="MobiDB-lite"/>
    </source>
</evidence>
<name>A0A165EZL9_EXIGL</name>
<dbReference type="InterPro" id="IPR040343">
    <property type="entry name" value="Cet1/Ctl1"/>
</dbReference>
<organism evidence="11 12">
    <name type="scientific">Exidia glandulosa HHB12029</name>
    <dbReference type="NCBI Taxonomy" id="1314781"/>
    <lineage>
        <taxon>Eukaryota</taxon>
        <taxon>Fungi</taxon>
        <taxon>Dikarya</taxon>
        <taxon>Basidiomycota</taxon>
        <taxon>Agaricomycotina</taxon>
        <taxon>Agaricomycetes</taxon>
        <taxon>Auriculariales</taxon>
        <taxon>Exidiaceae</taxon>
        <taxon>Exidia</taxon>
    </lineage>
</organism>
<dbReference type="GO" id="GO:0031533">
    <property type="term" value="C:mRNA capping enzyme complex"/>
    <property type="evidence" value="ECO:0007669"/>
    <property type="project" value="UniProtKB-UniRule"/>
</dbReference>
<comment type="function">
    <text evidence="8">First step of mRNA capping. Converts the 5'-triphosphate end of a nascent mRNA chain into a diphosphate end.</text>
</comment>
<reference evidence="11 12" key="1">
    <citation type="journal article" date="2016" name="Mol. Biol. Evol.">
        <title>Comparative Genomics of Early-Diverging Mushroom-Forming Fungi Provides Insights into the Origins of Lignocellulose Decay Capabilities.</title>
        <authorList>
            <person name="Nagy L.G."/>
            <person name="Riley R."/>
            <person name="Tritt A."/>
            <person name="Adam C."/>
            <person name="Daum C."/>
            <person name="Floudas D."/>
            <person name="Sun H."/>
            <person name="Yadav J.S."/>
            <person name="Pangilinan J."/>
            <person name="Larsson K.H."/>
            <person name="Matsuura K."/>
            <person name="Barry K."/>
            <person name="Labutti K."/>
            <person name="Kuo R."/>
            <person name="Ohm R.A."/>
            <person name="Bhattacharya S.S."/>
            <person name="Shirouzu T."/>
            <person name="Yoshinaga Y."/>
            <person name="Martin F.M."/>
            <person name="Grigoriev I.V."/>
            <person name="Hibbett D.S."/>
        </authorList>
    </citation>
    <scope>NUCLEOTIDE SEQUENCE [LARGE SCALE GENOMIC DNA]</scope>
    <source>
        <strain evidence="11 12">HHB12029</strain>
    </source>
</reference>
<comment type="subunit">
    <text evidence="8">Heterodimer. The mRNA-capping enzyme is composed of two separate chains alpha and beta, respectively a mRNA guanylyltransferase and an mRNA 5'-triphosphate monophosphatase.</text>
</comment>
<sequence>MSDDGRAAKRQRFSPSELEYVAPDDADADGHQARPSSSSRRPTSVAASLEPCLLNAEPFDEVMRHVADWIYRTARDYSNVEVEAKIGLLIDTSTGQRVSFPVLTETILDPSYDRVRFESNMSQAQHQHFNAMLNKLHATYKQPGYTGAQIDYQHVRVIDSFYPTGGPGREKLRVSRDPTTNKTVESIIKRRIGDLNILCPSMNADWRVSVNVEDPVPEPPTGAKEDHQRNKDRISYTHQAFRIDLTQVKDSGSQGKQPPTHELEIEFAQGDELMRFASVRGDLSSPECDTFDELVRVFVNNCRLMIRNVVSRWD</sequence>
<dbReference type="GO" id="GO:0140818">
    <property type="term" value="F:mRNA 5'-triphosphate monophosphatase activity"/>
    <property type="evidence" value="ECO:0007669"/>
    <property type="project" value="UniProtKB-EC"/>
</dbReference>
<dbReference type="PANTHER" id="PTHR28118">
    <property type="entry name" value="POLYNUCLEOTIDE 5'-TRIPHOSPHATASE-RELATED"/>
    <property type="match status" value="1"/>
</dbReference>
<evidence type="ECO:0000256" key="2">
    <source>
        <dbReference type="ARBA" id="ARBA00004123"/>
    </source>
</evidence>
<evidence type="ECO:0000256" key="7">
    <source>
        <dbReference type="ARBA" id="ARBA00047740"/>
    </source>
</evidence>
<keyword evidence="4 8" id="KW-0507">mRNA processing</keyword>
<evidence type="ECO:0000256" key="3">
    <source>
        <dbReference type="ARBA" id="ARBA00006345"/>
    </source>
</evidence>
<keyword evidence="5 8" id="KW-0378">Hydrolase</keyword>
<evidence type="ECO:0000313" key="12">
    <source>
        <dbReference type="Proteomes" id="UP000077266"/>
    </source>
</evidence>
<keyword evidence="12" id="KW-1185">Reference proteome</keyword>
<proteinExistence type="inferred from homology"/>
<evidence type="ECO:0000256" key="5">
    <source>
        <dbReference type="ARBA" id="ARBA00022801"/>
    </source>
</evidence>
<comment type="subcellular location">
    <subcellularLocation>
        <location evidence="2 8">Nucleus</location>
    </subcellularLocation>
</comment>
<feature type="compositionally biased region" description="Low complexity" evidence="9">
    <location>
        <begin position="33"/>
        <end position="44"/>
    </location>
</feature>
<dbReference type="InterPro" id="IPR004206">
    <property type="entry name" value="mRNA_triPase_Cet1"/>
</dbReference>
<dbReference type="InParanoid" id="A0A165EZL9"/>